<reference evidence="1" key="1">
    <citation type="submission" date="2020-08" db="EMBL/GenBank/DDBJ databases">
        <title>Multicomponent nature underlies the extraordinary mechanical properties of spider dragline silk.</title>
        <authorList>
            <person name="Kono N."/>
            <person name="Nakamura H."/>
            <person name="Mori M."/>
            <person name="Yoshida Y."/>
            <person name="Ohtoshi R."/>
            <person name="Malay A.D."/>
            <person name="Moran D.A.P."/>
            <person name="Tomita M."/>
            <person name="Numata K."/>
            <person name="Arakawa K."/>
        </authorList>
    </citation>
    <scope>NUCLEOTIDE SEQUENCE</scope>
</reference>
<sequence length="88" mass="10033">MSLERACCGLPVSKQNLPRTVCFESLPASFSDRIVDRQQRAQTEKHVERINSCGFEAPAFHEADNYSTRSTKHLHAHCVYENANQQLK</sequence>
<dbReference type="EMBL" id="BMAW01019364">
    <property type="protein sequence ID" value="GFT62998.1"/>
    <property type="molecule type" value="Genomic_DNA"/>
</dbReference>
<protein>
    <submittedName>
        <fullName evidence="1">Uncharacterized protein</fullName>
    </submittedName>
</protein>
<keyword evidence="2" id="KW-1185">Reference proteome</keyword>
<accession>A0A8X6U0L5</accession>
<proteinExistence type="predicted"/>
<evidence type="ECO:0000313" key="2">
    <source>
        <dbReference type="Proteomes" id="UP000887013"/>
    </source>
</evidence>
<organism evidence="1 2">
    <name type="scientific">Nephila pilipes</name>
    <name type="common">Giant wood spider</name>
    <name type="synonym">Nephila maculata</name>
    <dbReference type="NCBI Taxonomy" id="299642"/>
    <lineage>
        <taxon>Eukaryota</taxon>
        <taxon>Metazoa</taxon>
        <taxon>Ecdysozoa</taxon>
        <taxon>Arthropoda</taxon>
        <taxon>Chelicerata</taxon>
        <taxon>Arachnida</taxon>
        <taxon>Araneae</taxon>
        <taxon>Araneomorphae</taxon>
        <taxon>Entelegynae</taxon>
        <taxon>Araneoidea</taxon>
        <taxon>Nephilidae</taxon>
        <taxon>Nephila</taxon>
    </lineage>
</organism>
<dbReference type="Proteomes" id="UP000887013">
    <property type="component" value="Unassembled WGS sequence"/>
</dbReference>
<name>A0A8X6U0L5_NEPPI</name>
<dbReference type="AlphaFoldDB" id="A0A8X6U0L5"/>
<comment type="caution">
    <text evidence="1">The sequence shown here is derived from an EMBL/GenBank/DDBJ whole genome shotgun (WGS) entry which is preliminary data.</text>
</comment>
<evidence type="ECO:0000313" key="1">
    <source>
        <dbReference type="EMBL" id="GFT62998.1"/>
    </source>
</evidence>
<gene>
    <name evidence="1" type="ORF">NPIL_685021</name>
</gene>